<dbReference type="SUPFAM" id="SSF54534">
    <property type="entry name" value="FKBP-like"/>
    <property type="match status" value="2"/>
</dbReference>
<name>A0A6J6GZQ8_9ZZZZ</name>
<evidence type="ECO:0000256" key="2">
    <source>
        <dbReference type="ARBA" id="ARBA00013194"/>
    </source>
</evidence>
<evidence type="ECO:0000256" key="3">
    <source>
        <dbReference type="ARBA" id="ARBA00023110"/>
    </source>
</evidence>
<dbReference type="GO" id="GO:0003755">
    <property type="term" value="F:peptidyl-prolyl cis-trans isomerase activity"/>
    <property type="evidence" value="ECO:0007669"/>
    <property type="project" value="UniProtKB-KW"/>
</dbReference>
<dbReference type="PANTHER" id="PTHR43811">
    <property type="entry name" value="FKBP-TYPE PEPTIDYL-PROLYL CIS-TRANS ISOMERASE FKPA"/>
    <property type="match status" value="1"/>
</dbReference>
<dbReference type="EMBL" id="CAEZUW010000005">
    <property type="protein sequence ID" value="CAB4605109.1"/>
    <property type="molecule type" value="Genomic_DNA"/>
</dbReference>
<dbReference type="PROSITE" id="PS50059">
    <property type="entry name" value="FKBP_PPIASE"/>
    <property type="match status" value="2"/>
</dbReference>
<feature type="domain" description="PPIase FKBP-type" evidence="5">
    <location>
        <begin position="247"/>
        <end position="335"/>
    </location>
</feature>
<dbReference type="PROSITE" id="PS51257">
    <property type="entry name" value="PROKAR_LIPOPROTEIN"/>
    <property type="match status" value="1"/>
</dbReference>
<comment type="catalytic activity">
    <reaction evidence="1">
        <text>[protein]-peptidylproline (omega=180) = [protein]-peptidylproline (omega=0)</text>
        <dbReference type="Rhea" id="RHEA:16237"/>
        <dbReference type="Rhea" id="RHEA-COMP:10747"/>
        <dbReference type="Rhea" id="RHEA-COMP:10748"/>
        <dbReference type="ChEBI" id="CHEBI:83833"/>
        <dbReference type="ChEBI" id="CHEBI:83834"/>
        <dbReference type="EC" id="5.2.1.8"/>
    </reaction>
</comment>
<dbReference type="Gene3D" id="3.10.50.40">
    <property type="match status" value="1"/>
</dbReference>
<dbReference type="Pfam" id="PF00254">
    <property type="entry name" value="FKBP_C"/>
    <property type="match status" value="1"/>
</dbReference>
<evidence type="ECO:0000259" key="5">
    <source>
        <dbReference type="PROSITE" id="PS50059"/>
    </source>
</evidence>
<dbReference type="InterPro" id="IPR046357">
    <property type="entry name" value="PPIase_dom_sf"/>
</dbReference>
<proteinExistence type="predicted"/>
<keyword evidence="4" id="KW-0413">Isomerase</keyword>
<sequence>MRKSLAFAASIALALSLAGCSSIDSEEAMFATLKANCGDAVAETNAQSPVKDVKVTIGGEEAKVEFETPLQATTTTKSDTAVLVAGTGPVITGNQVVELEYMGINAATGEVFQPSALDGSGATGQMLKPGEDPLFCEALGGIREGSRVAVLYPGEILHGGAGIEQLGIGANDDVLFVFDIRNVYLPYAVGNEKGAQTGFPTVIRALDGVPGVTIPVDSPFPKASKDGAESTAIEVLIEGAGETVKVGDEVLLHYTGYTWADGANFDSSWDKGQPASFVIKEPGLISGFVQAVAGQKVGSQIVAVIPPSLGYGSEAMSTIPGNSTLVFVIDILGIKGK</sequence>
<keyword evidence="3" id="KW-0697">Rotamase</keyword>
<dbReference type="InterPro" id="IPR001179">
    <property type="entry name" value="PPIase_FKBP_dom"/>
</dbReference>
<dbReference type="EC" id="5.2.1.8" evidence="2"/>
<evidence type="ECO:0000313" key="7">
    <source>
        <dbReference type="EMBL" id="CAB4605109.1"/>
    </source>
</evidence>
<accession>A0A6J6GZQ8</accession>
<dbReference type="AlphaFoldDB" id="A0A6J6GZQ8"/>
<dbReference type="EMBL" id="CAEZSH010000044">
    <property type="protein sequence ID" value="CAB4536453.1"/>
    <property type="molecule type" value="Genomic_DNA"/>
</dbReference>
<gene>
    <name evidence="6" type="ORF">UFOPK1410_00484</name>
    <name evidence="7" type="ORF">UFOPK1855_00065</name>
</gene>
<organism evidence="7">
    <name type="scientific">freshwater metagenome</name>
    <dbReference type="NCBI Taxonomy" id="449393"/>
    <lineage>
        <taxon>unclassified sequences</taxon>
        <taxon>metagenomes</taxon>
        <taxon>ecological metagenomes</taxon>
    </lineage>
</organism>
<dbReference type="PANTHER" id="PTHR43811:SF19">
    <property type="entry name" value="39 KDA FK506-BINDING NUCLEAR PROTEIN"/>
    <property type="match status" value="1"/>
</dbReference>
<reference evidence="7" key="1">
    <citation type="submission" date="2020-05" db="EMBL/GenBank/DDBJ databases">
        <authorList>
            <person name="Chiriac C."/>
            <person name="Salcher M."/>
            <person name="Ghai R."/>
            <person name="Kavagutti S V."/>
        </authorList>
    </citation>
    <scope>NUCLEOTIDE SEQUENCE</scope>
</reference>
<evidence type="ECO:0000256" key="1">
    <source>
        <dbReference type="ARBA" id="ARBA00000971"/>
    </source>
</evidence>
<evidence type="ECO:0000313" key="6">
    <source>
        <dbReference type="EMBL" id="CAB4536453.1"/>
    </source>
</evidence>
<feature type="domain" description="PPIase FKBP-type" evidence="5">
    <location>
        <begin position="94"/>
        <end position="184"/>
    </location>
</feature>
<evidence type="ECO:0000256" key="4">
    <source>
        <dbReference type="ARBA" id="ARBA00023235"/>
    </source>
</evidence>
<protein>
    <recommendedName>
        <fullName evidence="2">peptidylprolyl isomerase</fullName>
        <ecNumber evidence="2">5.2.1.8</ecNumber>
    </recommendedName>
</protein>